<dbReference type="Gene3D" id="3.10.180.10">
    <property type="entry name" value="2,3-Dihydroxybiphenyl 1,2-Dioxygenase, domain 1"/>
    <property type="match status" value="1"/>
</dbReference>
<proteinExistence type="predicted"/>
<evidence type="ECO:0000256" key="1">
    <source>
        <dbReference type="SAM" id="MobiDB-lite"/>
    </source>
</evidence>
<dbReference type="Proteomes" id="UP001054252">
    <property type="component" value="Unassembled WGS sequence"/>
</dbReference>
<keyword evidence="4" id="KW-1185">Reference proteome</keyword>
<evidence type="ECO:0000259" key="2">
    <source>
        <dbReference type="Pfam" id="PF13961"/>
    </source>
</evidence>
<protein>
    <recommendedName>
        <fullName evidence="2">DUF4219 domain-containing protein</fullName>
    </recommendedName>
</protein>
<evidence type="ECO:0000313" key="4">
    <source>
        <dbReference type="Proteomes" id="UP001054252"/>
    </source>
</evidence>
<dbReference type="InterPro" id="IPR025314">
    <property type="entry name" value="DUF4219"/>
</dbReference>
<accession>A0AAV5ISU8</accession>
<name>A0AAV5ISU8_9ROSI</name>
<evidence type="ECO:0000313" key="3">
    <source>
        <dbReference type="EMBL" id="GKV02909.1"/>
    </source>
</evidence>
<dbReference type="AlphaFoldDB" id="A0AAV5ISU8"/>
<gene>
    <name evidence="3" type="ORF">SLEP1_g15287</name>
</gene>
<dbReference type="Pfam" id="PF13961">
    <property type="entry name" value="DUF4219"/>
    <property type="match status" value="1"/>
</dbReference>
<organism evidence="3 4">
    <name type="scientific">Rubroshorea leprosula</name>
    <dbReference type="NCBI Taxonomy" id="152421"/>
    <lineage>
        <taxon>Eukaryota</taxon>
        <taxon>Viridiplantae</taxon>
        <taxon>Streptophyta</taxon>
        <taxon>Embryophyta</taxon>
        <taxon>Tracheophyta</taxon>
        <taxon>Spermatophyta</taxon>
        <taxon>Magnoliopsida</taxon>
        <taxon>eudicotyledons</taxon>
        <taxon>Gunneridae</taxon>
        <taxon>Pentapetalae</taxon>
        <taxon>rosids</taxon>
        <taxon>malvids</taxon>
        <taxon>Malvales</taxon>
        <taxon>Dipterocarpaceae</taxon>
        <taxon>Rubroshorea</taxon>
    </lineage>
</organism>
<feature type="compositionally biased region" description="Basic and acidic residues" evidence="1">
    <location>
        <begin position="334"/>
        <end position="348"/>
    </location>
</feature>
<sequence length="379" mass="43323">MEIVTSLGAIVPEVLKEDNYERWSILMKYYLVTQDLWNVVQSSKKPAGGNKRELMKKNALALHAIGISCGREAFDQIKNIDSAKGAWDALAAKLKPPPIGQRVTSDVSEPHQERQTEELEGLVCYGPISVVKQFFCDHPDQKSSQVLDSALKLAITCGRKKLAHYLYLEILLVGLQRGDSDFLLLEHCITKRMFDIALDLLHHFPNLVSKHPANHNPIVLTLAQTAPPFLSLNELGYWGRWIYKSIEVEDVEVVFATNVAHGAKPSSSPIVLDNRVVIAEVHLYGDVVLCYISYKNSASGFSLRTFSRENPEEVLQGEPNEPRSEFFFNRSRREKKEEERRRRKGEKERRRRREQIYRWRTQKQREGERRAKSAKGLGG</sequence>
<dbReference type="InterPro" id="IPR029068">
    <property type="entry name" value="Glyas_Bleomycin-R_OHBP_Dase"/>
</dbReference>
<reference evidence="3 4" key="1">
    <citation type="journal article" date="2021" name="Commun. Biol.">
        <title>The genome of Shorea leprosula (Dipterocarpaceae) highlights the ecological relevance of drought in aseasonal tropical rainforests.</title>
        <authorList>
            <person name="Ng K.K.S."/>
            <person name="Kobayashi M.J."/>
            <person name="Fawcett J.A."/>
            <person name="Hatakeyama M."/>
            <person name="Paape T."/>
            <person name="Ng C.H."/>
            <person name="Ang C.C."/>
            <person name="Tnah L.H."/>
            <person name="Lee C.T."/>
            <person name="Nishiyama T."/>
            <person name="Sese J."/>
            <person name="O'Brien M.J."/>
            <person name="Copetti D."/>
            <person name="Mohd Noor M.I."/>
            <person name="Ong R.C."/>
            <person name="Putra M."/>
            <person name="Sireger I.Z."/>
            <person name="Indrioko S."/>
            <person name="Kosugi Y."/>
            <person name="Izuno A."/>
            <person name="Isagi Y."/>
            <person name="Lee S.L."/>
            <person name="Shimizu K.K."/>
        </authorList>
    </citation>
    <scope>NUCLEOTIDE SEQUENCE [LARGE SCALE GENOMIC DNA]</scope>
    <source>
        <strain evidence="3">214</strain>
    </source>
</reference>
<feature type="domain" description="DUF4219" evidence="2">
    <location>
        <begin position="17"/>
        <end position="40"/>
    </location>
</feature>
<comment type="caution">
    <text evidence="3">The sequence shown here is derived from an EMBL/GenBank/DDBJ whole genome shotgun (WGS) entry which is preliminary data.</text>
</comment>
<feature type="region of interest" description="Disordered" evidence="1">
    <location>
        <begin position="312"/>
        <end position="379"/>
    </location>
</feature>
<dbReference type="EMBL" id="BPVZ01000019">
    <property type="protein sequence ID" value="GKV02909.1"/>
    <property type="molecule type" value="Genomic_DNA"/>
</dbReference>